<evidence type="ECO:0000256" key="2">
    <source>
        <dbReference type="ARBA" id="ARBA00004586"/>
    </source>
</evidence>
<comment type="catalytic activity">
    <reaction evidence="10">
        <text>an acyl-CoA + a 1,2-diacyl-sn-glycerol = a triacyl-sn-glycerol + CoA</text>
        <dbReference type="Rhea" id="RHEA:10868"/>
        <dbReference type="ChEBI" id="CHEBI:17815"/>
        <dbReference type="ChEBI" id="CHEBI:57287"/>
        <dbReference type="ChEBI" id="CHEBI:58342"/>
        <dbReference type="ChEBI" id="CHEBI:64615"/>
        <dbReference type="EC" id="2.3.1.20"/>
    </reaction>
</comment>
<gene>
    <name evidence="13" type="ORF">LIER_19215</name>
</gene>
<evidence type="ECO:0000259" key="11">
    <source>
        <dbReference type="Pfam" id="PF03007"/>
    </source>
</evidence>
<dbReference type="PANTHER" id="PTHR31650:SF41">
    <property type="entry name" value="O-ACYLTRANSFERASE WSD1-LIKE ISOFORM X1"/>
    <property type="match status" value="1"/>
</dbReference>
<evidence type="ECO:0000256" key="8">
    <source>
        <dbReference type="ARBA" id="ARBA00024360"/>
    </source>
</evidence>
<comment type="catalytic activity">
    <reaction evidence="9">
        <text>a long chain fatty alcohol + a fatty acyl-CoA = a long-chain alcohol wax ester + CoA</text>
        <dbReference type="Rhea" id="RHEA:38443"/>
        <dbReference type="ChEBI" id="CHEBI:17135"/>
        <dbReference type="ChEBI" id="CHEBI:57287"/>
        <dbReference type="ChEBI" id="CHEBI:77636"/>
        <dbReference type="ChEBI" id="CHEBI:235323"/>
        <dbReference type="EC" id="2.3.1.75"/>
    </reaction>
</comment>
<feature type="domain" description="O-acyltransferase WSD1-like N-terminal" evidence="11">
    <location>
        <begin position="63"/>
        <end position="149"/>
    </location>
</feature>
<feature type="domain" description="O-acyltransferase WSD1 C-terminal" evidence="12">
    <location>
        <begin position="275"/>
        <end position="337"/>
    </location>
</feature>
<evidence type="ECO:0000256" key="1">
    <source>
        <dbReference type="ARBA" id="ARBA00004162"/>
    </source>
</evidence>
<dbReference type="GO" id="GO:0004144">
    <property type="term" value="F:diacylglycerol O-acyltransferase activity"/>
    <property type="evidence" value="ECO:0007669"/>
    <property type="project" value="UniProtKB-EC"/>
</dbReference>
<keyword evidence="14" id="KW-1185">Reference proteome</keyword>
<organism evidence="13 14">
    <name type="scientific">Lithospermum erythrorhizon</name>
    <name type="common">Purple gromwell</name>
    <name type="synonym">Lithospermum officinale var. erythrorhizon</name>
    <dbReference type="NCBI Taxonomy" id="34254"/>
    <lineage>
        <taxon>Eukaryota</taxon>
        <taxon>Viridiplantae</taxon>
        <taxon>Streptophyta</taxon>
        <taxon>Embryophyta</taxon>
        <taxon>Tracheophyta</taxon>
        <taxon>Spermatophyta</taxon>
        <taxon>Magnoliopsida</taxon>
        <taxon>eudicotyledons</taxon>
        <taxon>Gunneridae</taxon>
        <taxon>Pentapetalae</taxon>
        <taxon>asterids</taxon>
        <taxon>lamiids</taxon>
        <taxon>Boraginales</taxon>
        <taxon>Boraginaceae</taxon>
        <taxon>Boraginoideae</taxon>
        <taxon>Lithospermeae</taxon>
        <taxon>Lithospermum</taxon>
    </lineage>
</organism>
<dbReference type="GO" id="GO:0005789">
    <property type="term" value="C:endoplasmic reticulum membrane"/>
    <property type="evidence" value="ECO:0007669"/>
    <property type="project" value="UniProtKB-SubCell"/>
</dbReference>
<comment type="similarity">
    <text evidence="8">In the N-terminal section; belongs to the long-chain O-acyltransferase family.</text>
</comment>
<reference evidence="13 14" key="1">
    <citation type="submission" date="2024-01" db="EMBL/GenBank/DDBJ databases">
        <title>The complete chloroplast genome sequence of Lithospermum erythrorhizon: insights into the phylogenetic relationship among Boraginaceae species and the maternal lineages of purple gromwells.</title>
        <authorList>
            <person name="Okada T."/>
            <person name="Watanabe K."/>
        </authorList>
    </citation>
    <scope>NUCLEOTIDE SEQUENCE [LARGE SCALE GENOMIC DNA]</scope>
</reference>
<dbReference type="GO" id="GO:0019432">
    <property type="term" value="P:triglyceride biosynthetic process"/>
    <property type="evidence" value="ECO:0007669"/>
    <property type="project" value="TreeGrafter"/>
</dbReference>
<evidence type="ECO:0000256" key="7">
    <source>
        <dbReference type="ARBA" id="ARBA00023315"/>
    </source>
</evidence>
<evidence type="ECO:0000256" key="10">
    <source>
        <dbReference type="ARBA" id="ARBA00048109"/>
    </source>
</evidence>
<evidence type="ECO:0000256" key="5">
    <source>
        <dbReference type="ARBA" id="ARBA00022679"/>
    </source>
</evidence>
<dbReference type="Pfam" id="PF06974">
    <property type="entry name" value="WS_DGAT_C"/>
    <property type="match status" value="1"/>
</dbReference>
<dbReference type="GO" id="GO:0047196">
    <property type="term" value="F:long-chain-alcohol O-fatty-acyltransferase activity"/>
    <property type="evidence" value="ECO:0007669"/>
    <property type="project" value="UniProtKB-EC"/>
</dbReference>
<comment type="pathway">
    <text evidence="3">Glycerolipid metabolism; triacylglycerol biosynthesis.</text>
</comment>
<evidence type="ECO:0000256" key="4">
    <source>
        <dbReference type="ARBA" id="ARBA00005189"/>
    </source>
</evidence>
<name>A0AAV3QGY4_LITER</name>
<comment type="pathway">
    <text evidence="4">Lipid metabolism.</text>
</comment>
<evidence type="ECO:0000256" key="9">
    <source>
        <dbReference type="ARBA" id="ARBA00047604"/>
    </source>
</evidence>
<proteinExistence type="inferred from homology"/>
<dbReference type="EMBL" id="BAABME010004717">
    <property type="protein sequence ID" value="GAA0163319.1"/>
    <property type="molecule type" value="Genomic_DNA"/>
</dbReference>
<evidence type="ECO:0000256" key="3">
    <source>
        <dbReference type="ARBA" id="ARBA00004771"/>
    </source>
</evidence>
<accession>A0AAV3QGY4</accession>
<comment type="caution">
    <text evidence="13">The sequence shown here is derived from an EMBL/GenBank/DDBJ whole genome shotgun (WGS) entry which is preliminary data.</text>
</comment>
<keyword evidence="7" id="KW-0012">Acyltransferase</keyword>
<dbReference type="Proteomes" id="UP001454036">
    <property type="component" value="Unassembled WGS sequence"/>
</dbReference>
<dbReference type="InterPro" id="IPR009721">
    <property type="entry name" value="O-acyltransferase_WSD1_C"/>
</dbReference>
<evidence type="ECO:0000256" key="6">
    <source>
        <dbReference type="ARBA" id="ARBA00022824"/>
    </source>
</evidence>
<evidence type="ECO:0000313" key="13">
    <source>
        <dbReference type="EMBL" id="GAA0163319.1"/>
    </source>
</evidence>
<dbReference type="InterPro" id="IPR045034">
    <property type="entry name" value="O-acyltransferase_WSD1-like"/>
</dbReference>
<protein>
    <recommendedName>
        <fullName evidence="15">Diacylglycerol O-acyltransferase</fullName>
    </recommendedName>
</protein>
<sequence length="344" mass="38451">MERTHEQIGEPVSPAGQSLIRPEINQVMNCVIAGKAPIDIDAVKAEVRNSIMLQNPSQRLTVSCPLSFDKPLWELHLLMAHQCAIFRIHHALGDGISLMAAFLSVCPRADDPSLRPRMEGIGSSGSVIRRRWNSVEVVKMVWNSVETINDVLCGVISHGLSKYIDLQSPEVAQNGLQITGLAMINLRPQPSVQNRMIRRWFAVHDTYELMENKARTWRGNKVGIILLPVYNHKGGEDPLQYVKRAKEIIDKKKCSLDPICSYKIGELLMSCFGAKMTIVDNPIDYIRVNSTSLPHALTMHIISYAGRADMQILVAKDIIPEPKILAKCFEDSLMEMKEAAMATT</sequence>
<dbReference type="GO" id="GO:0005886">
    <property type="term" value="C:plasma membrane"/>
    <property type="evidence" value="ECO:0007669"/>
    <property type="project" value="UniProtKB-SubCell"/>
</dbReference>
<comment type="subcellular location">
    <subcellularLocation>
        <location evidence="1">Cell membrane</location>
        <topology evidence="1">Single-pass membrane protein</topology>
    </subcellularLocation>
    <subcellularLocation>
        <location evidence="2">Endoplasmic reticulum membrane</location>
    </subcellularLocation>
</comment>
<evidence type="ECO:0000313" key="14">
    <source>
        <dbReference type="Proteomes" id="UP001454036"/>
    </source>
</evidence>
<evidence type="ECO:0008006" key="15">
    <source>
        <dbReference type="Google" id="ProtNLM"/>
    </source>
</evidence>
<dbReference type="AlphaFoldDB" id="A0AAV3QGY4"/>
<dbReference type="Pfam" id="PF03007">
    <property type="entry name" value="WS_DGAT_cat"/>
    <property type="match status" value="1"/>
</dbReference>
<dbReference type="InterPro" id="IPR004255">
    <property type="entry name" value="O-acyltransferase_WSD1_N"/>
</dbReference>
<evidence type="ECO:0000259" key="12">
    <source>
        <dbReference type="Pfam" id="PF06974"/>
    </source>
</evidence>
<dbReference type="PANTHER" id="PTHR31650">
    <property type="entry name" value="O-ACYLTRANSFERASE (WSD1-LIKE) FAMILY PROTEIN"/>
    <property type="match status" value="1"/>
</dbReference>
<keyword evidence="5" id="KW-0808">Transferase</keyword>
<keyword evidence="6" id="KW-0256">Endoplasmic reticulum</keyword>